<accession>A0A433QYA6</accession>
<dbReference type="InterPro" id="IPR001461">
    <property type="entry name" value="Aspartic_peptidase_A1"/>
</dbReference>
<evidence type="ECO:0000313" key="14">
    <source>
        <dbReference type="Proteomes" id="UP000274822"/>
    </source>
</evidence>
<evidence type="ECO:0000256" key="9">
    <source>
        <dbReference type="PIRSR" id="PIRSR601461-2"/>
    </source>
</evidence>
<organism evidence="13 14">
    <name type="scientific">Jimgerdemannia flammicorona</name>
    <dbReference type="NCBI Taxonomy" id="994334"/>
    <lineage>
        <taxon>Eukaryota</taxon>
        <taxon>Fungi</taxon>
        <taxon>Fungi incertae sedis</taxon>
        <taxon>Mucoromycota</taxon>
        <taxon>Mucoromycotina</taxon>
        <taxon>Endogonomycetes</taxon>
        <taxon>Endogonales</taxon>
        <taxon>Endogonaceae</taxon>
        <taxon>Jimgerdemannia</taxon>
    </lineage>
</organism>
<evidence type="ECO:0000256" key="4">
    <source>
        <dbReference type="ARBA" id="ARBA00022670"/>
    </source>
</evidence>
<evidence type="ECO:0000313" key="13">
    <source>
        <dbReference type="EMBL" id="RUS34677.1"/>
    </source>
</evidence>
<dbReference type="PANTHER" id="PTHR47966">
    <property type="entry name" value="BETA-SITE APP-CLEAVING ENZYME, ISOFORM A-RELATED"/>
    <property type="match status" value="1"/>
</dbReference>
<name>A0A433QYA6_9FUNG</name>
<comment type="catalytic activity">
    <reaction evidence="1">
        <text>Hydrolysis of proteins with broad specificity similar to that of pepsin A, preferring hydrophobic residues at P1 and P1'. Clots milk and activates trypsinogen. Does not cleave 4-Gln-|-His-5, but does cleave 10-His-|-Leu-11 and 12-Val-|-Glu-13 in B chain of insulin.</text>
        <dbReference type="EC" id="3.4.23.21"/>
    </reaction>
</comment>
<gene>
    <name evidence="13" type="ORF">BC938DRAFT_479197</name>
</gene>
<dbReference type="PROSITE" id="PS00141">
    <property type="entry name" value="ASP_PROTEASE"/>
    <property type="match status" value="1"/>
</dbReference>
<feature type="active site" evidence="8">
    <location>
        <position position="224"/>
    </location>
</feature>
<evidence type="ECO:0000256" key="2">
    <source>
        <dbReference type="ARBA" id="ARBA00007447"/>
    </source>
</evidence>
<dbReference type="InterPro" id="IPR034164">
    <property type="entry name" value="Pepsin-like_dom"/>
</dbReference>
<keyword evidence="5" id="KW-0732">Signal</keyword>
<comment type="similarity">
    <text evidence="2 10">Belongs to the peptidase A1 family.</text>
</comment>
<dbReference type="GO" id="GO:0006508">
    <property type="term" value="P:proteolysis"/>
    <property type="evidence" value="ECO:0007669"/>
    <property type="project" value="UniProtKB-KW"/>
</dbReference>
<dbReference type="InterPro" id="IPR021109">
    <property type="entry name" value="Peptidase_aspartic_dom_sf"/>
</dbReference>
<sequence>MPLTGVEVGRMVTGRNPSRTQDTYYLLATAGNPHPIIPATRYLNSSLSLHQHISFSSIHPRTIIRAASASRHSQYIMKSFIISLLILAAGSALTSLPFTAAASQHKVFPHSKPANFPLRVPLVSRKHHTSTPGRLKRTLAKHEKRTRKLDVAAVSVDGGGSGPALLVPRDITDVHVDASVVALLSATNTPNSVSVPITNYQNDNEWIGHISLGTPPQLFVVDFDTGSADLWVASSLCTSTGCQKHNQFDSTLSSTFINTNATYRIDYDDGSSSQGVFNQDTLTISSVLKVENQDFGMTIVESDIFLDDIVDGMFGLAYDSVSCKSGTVTPFTNMMNQQVLPKNLFSIRLRKASEGGGGEYLFGGMDPTLYDPSTLLYTPVTQKAFWQIAVDDISFPYARASASLGFSGQAMVDTGTTLLVVPVAAGLAIHGRIPGAVWENATQAWTIPCVVEGSVGRAGGEGRRQGVDGSAVENRVARGGGRVGNWWGVLWCAT</sequence>
<evidence type="ECO:0000256" key="11">
    <source>
        <dbReference type="SAM" id="Phobius"/>
    </source>
</evidence>
<dbReference type="PANTHER" id="PTHR47966:SF51">
    <property type="entry name" value="BETA-SITE APP-CLEAVING ENZYME, ISOFORM A-RELATED"/>
    <property type="match status" value="1"/>
</dbReference>
<dbReference type="PRINTS" id="PR00792">
    <property type="entry name" value="PEPSIN"/>
</dbReference>
<dbReference type="FunFam" id="2.40.70.10:FF:000115">
    <property type="entry name" value="Lysosomal aspartic protease"/>
    <property type="match status" value="1"/>
</dbReference>
<dbReference type="InterPro" id="IPR001969">
    <property type="entry name" value="Aspartic_peptidase_AS"/>
</dbReference>
<dbReference type="Pfam" id="PF00026">
    <property type="entry name" value="Asp"/>
    <property type="match status" value="1"/>
</dbReference>
<dbReference type="InterPro" id="IPR033121">
    <property type="entry name" value="PEPTIDASE_A1"/>
</dbReference>
<evidence type="ECO:0000256" key="3">
    <source>
        <dbReference type="ARBA" id="ARBA00013205"/>
    </source>
</evidence>
<dbReference type="Proteomes" id="UP000274822">
    <property type="component" value="Unassembled WGS sequence"/>
</dbReference>
<feature type="transmembrane region" description="Helical" evidence="11">
    <location>
        <begin position="80"/>
        <end position="102"/>
    </location>
</feature>
<feature type="active site" evidence="8">
    <location>
        <position position="413"/>
    </location>
</feature>
<keyword evidence="9" id="KW-1015">Disulfide bond</keyword>
<feature type="domain" description="Peptidase A1" evidence="12">
    <location>
        <begin position="206"/>
        <end position="494"/>
    </location>
</feature>
<keyword evidence="4 10" id="KW-0645">Protease</keyword>
<keyword evidence="7 10" id="KW-0378">Hydrolase</keyword>
<evidence type="ECO:0000259" key="12">
    <source>
        <dbReference type="PROSITE" id="PS51767"/>
    </source>
</evidence>
<reference evidence="13 14" key="1">
    <citation type="journal article" date="2018" name="New Phytol.">
        <title>Phylogenomics of Endogonaceae and evolution of mycorrhizas within Mucoromycota.</title>
        <authorList>
            <person name="Chang Y."/>
            <person name="Desiro A."/>
            <person name="Na H."/>
            <person name="Sandor L."/>
            <person name="Lipzen A."/>
            <person name="Clum A."/>
            <person name="Barry K."/>
            <person name="Grigoriev I.V."/>
            <person name="Martin F.M."/>
            <person name="Stajich J.E."/>
            <person name="Smith M.E."/>
            <person name="Bonito G."/>
            <person name="Spatafora J.W."/>
        </authorList>
    </citation>
    <scope>NUCLEOTIDE SEQUENCE [LARGE SCALE GENOMIC DNA]</scope>
    <source>
        <strain evidence="13 14">AD002</strain>
    </source>
</reference>
<evidence type="ECO:0000256" key="5">
    <source>
        <dbReference type="ARBA" id="ARBA00022729"/>
    </source>
</evidence>
<evidence type="ECO:0000256" key="1">
    <source>
        <dbReference type="ARBA" id="ARBA00001130"/>
    </source>
</evidence>
<keyword evidence="11" id="KW-0812">Transmembrane</keyword>
<dbReference type="SUPFAM" id="SSF50630">
    <property type="entry name" value="Acid proteases"/>
    <property type="match status" value="1"/>
</dbReference>
<evidence type="ECO:0000256" key="10">
    <source>
        <dbReference type="RuleBase" id="RU000454"/>
    </source>
</evidence>
<evidence type="ECO:0000256" key="7">
    <source>
        <dbReference type="ARBA" id="ARBA00022801"/>
    </source>
</evidence>
<keyword evidence="14" id="KW-1185">Reference proteome</keyword>
<keyword evidence="6 10" id="KW-0064">Aspartyl protease</keyword>
<keyword evidence="11" id="KW-1133">Transmembrane helix</keyword>
<dbReference type="EC" id="3.4.23.21" evidence="3"/>
<dbReference type="CDD" id="cd05471">
    <property type="entry name" value="pepsin_like"/>
    <property type="match status" value="1"/>
</dbReference>
<dbReference type="Gene3D" id="2.40.70.10">
    <property type="entry name" value="Acid Proteases"/>
    <property type="match status" value="2"/>
</dbReference>
<protein>
    <recommendedName>
        <fullName evidence="3">rhizopuspepsin</fullName>
        <ecNumber evidence="3">3.4.23.21</ecNumber>
    </recommendedName>
</protein>
<evidence type="ECO:0000256" key="8">
    <source>
        <dbReference type="PIRSR" id="PIRSR601461-1"/>
    </source>
</evidence>
<evidence type="ECO:0000256" key="6">
    <source>
        <dbReference type="ARBA" id="ARBA00022750"/>
    </source>
</evidence>
<feature type="disulfide bond" evidence="9">
    <location>
        <begin position="237"/>
        <end position="242"/>
    </location>
</feature>
<dbReference type="PROSITE" id="PS51767">
    <property type="entry name" value="PEPTIDASE_A1"/>
    <property type="match status" value="1"/>
</dbReference>
<comment type="caution">
    <text evidence="13">The sequence shown here is derived from an EMBL/GenBank/DDBJ whole genome shotgun (WGS) entry which is preliminary data.</text>
</comment>
<proteinExistence type="inferred from homology"/>
<keyword evidence="11" id="KW-0472">Membrane</keyword>
<dbReference type="EMBL" id="RBNJ01000372">
    <property type="protein sequence ID" value="RUS34677.1"/>
    <property type="molecule type" value="Genomic_DNA"/>
</dbReference>
<dbReference type="GO" id="GO:0004190">
    <property type="term" value="F:aspartic-type endopeptidase activity"/>
    <property type="evidence" value="ECO:0007669"/>
    <property type="project" value="UniProtKB-KW"/>
</dbReference>
<dbReference type="AlphaFoldDB" id="A0A433QYA6"/>